<feature type="signal peptide" evidence="2">
    <location>
        <begin position="1"/>
        <end position="21"/>
    </location>
</feature>
<sequence>MRYTPFLIVPLLSACSFSFMKFDNDPLVQATYAPDATKSSVITAGGKPDSEMNIPEISGTCINYTLKKDAETMPFYVAFDKNGNRKHYGYTSCQQARDKGVFTQ</sequence>
<protein>
    <recommendedName>
        <fullName evidence="5">DNA-binding transcriptional activator OsmE</fullName>
    </recommendedName>
</protein>
<evidence type="ECO:0000256" key="1">
    <source>
        <dbReference type="ARBA" id="ARBA00022729"/>
    </source>
</evidence>
<keyword evidence="1 2" id="KW-0732">Signal</keyword>
<dbReference type="Proteomes" id="UP000237003">
    <property type="component" value="Unassembled WGS sequence"/>
</dbReference>
<feature type="chain" id="PRO_5015771471" description="DNA-binding transcriptional activator OsmE" evidence="2">
    <location>
        <begin position="22"/>
        <end position="104"/>
    </location>
</feature>
<evidence type="ECO:0000256" key="2">
    <source>
        <dbReference type="SAM" id="SignalP"/>
    </source>
</evidence>
<accession>A0A2S4S0T3</accession>
<evidence type="ECO:0000313" key="3">
    <source>
        <dbReference type="EMBL" id="POU67058.1"/>
    </source>
</evidence>
<dbReference type="EMBL" id="PQLX01000002">
    <property type="protein sequence ID" value="POU67058.1"/>
    <property type="molecule type" value="Genomic_DNA"/>
</dbReference>
<gene>
    <name evidence="3" type="ORF">C3430_09860</name>
</gene>
<organism evidence="3 4">
    <name type="scientific">Citrobacter amalonaticus</name>
    <dbReference type="NCBI Taxonomy" id="35703"/>
    <lineage>
        <taxon>Bacteria</taxon>
        <taxon>Pseudomonadati</taxon>
        <taxon>Pseudomonadota</taxon>
        <taxon>Gammaproteobacteria</taxon>
        <taxon>Enterobacterales</taxon>
        <taxon>Enterobacteriaceae</taxon>
        <taxon>Citrobacter</taxon>
    </lineage>
</organism>
<dbReference type="InterPro" id="IPR037873">
    <property type="entry name" value="BamE-like"/>
</dbReference>
<dbReference type="Gene3D" id="3.30.1450.10">
    <property type="match status" value="1"/>
</dbReference>
<proteinExistence type="predicted"/>
<dbReference type="RefSeq" id="WP_103776744.1">
    <property type="nucleotide sequence ID" value="NZ_PQLX01000002.1"/>
</dbReference>
<dbReference type="PROSITE" id="PS51257">
    <property type="entry name" value="PROKAR_LIPOPROTEIN"/>
    <property type="match status" value="1"/>
</dbReference>
<evidence type="ECO:0008006" key="5">
    <source>
        <dbReference type="Google" id="ProtNLM"/>
    </source>
</evidence>
<comment type="caution">
    <text evidence="3">The sequence shown here is derived from an EMBL/GenBank/DDBJ whole genome shotgun (WGS) entry which is preliminary data.</text>
</comment>
<dbReference type="OrthoDB" id="6624933at2"/>
<name>A0A2S4S0T3_CITAM</name>
<evidence type="ECO:0000313" key="4">
    <source>
        <dbReference type="Proteomes" id="UP000237003"/>
    </source>
</evidence>
<dbReference type="AlphaFoldDB" id="A0A2S4S0T3"/>
<reference evidence="3 4" key="1">
    <citation type="submission" date="2018-01" db="EMBL/GenBank/DDBJ databases">
        <title>Complete genome sequences of 14 Citrobacter spp. isolated from plant in Canada.</title>
        <authorList>
            <person name="Bhandare S.G."/>
            <person name="Colavecchio A."/>
            <person name="Jeukens J."/>
            <person name="Emond-Rheault J.-G."/>
            <person name="Freschi L."/>
            <person name="Hamel J."/>
            <person name="Kukavica-Ibrulj I."/>
            <person name="Levesque R."/>
            <person name="Goodridge L."/>
        </authorList>
    </citation>
    <scope>NUCLEOTIDE SEQUENCE [LARGE SCALE GENOMIC DNA]</scope>
    <source>
        <strain evidence="3 4">S1285</strain>
    </source>
</reference>